<protein>
    <submittedName>
        <fullName evidence="1">Uncharacterized protein</fullName>
    </submittedName>
</protein>
<proteinExistence type="predicted"/>
<accession>A0ABD3BXU8</accession>
<keyword evidence="2" id="KW-1185">Reference proteome</keyword>
<sequence>MASRRPAVQQQNIGEGRVQGIIKPKNMAAAGKTNRRALGDIQNLVTVRGVVDSKPILQSTRPVTRGYSQLLANSKAENRE</sequence>
<name>A0ABD3BXU8_9LAMI</name>
<dbReference type="EMBL" id="JAVIJP010000060">
    <property type="protein sequence ID" value="KAL3622122.1"/>
    <property type="molecule type" value="Genomic_DNA"/>
</dbReference>
<dbReference type="AlphaFoldDB" id="A0ABD3BXU8"/>
<gene>
    <name evidence="1" type="ORF">CASFOL_033533</name>
</gene>
<reference evidence="2" key="1">
    <citation type="journal article" date="2024" name="IScience">
        <title>Strigolactones Initiate the Formation of Haustorium-like Structures in Castilleja.</title>
        <authorList>
            <person name="Buerger M."/>
            <person name="Peterson D."/>
            <person name="Chory J."/>
        </authorList>
    </citation>
    <scope>NUCLEOTIDE SEQUENCE [LARGE SCALE GENOMIC DNA]</scope>
</reference>
<organism evidence="1 2">
    <name type="scientific">Castilleja foliolosa</name>
    <dbReference type="NCBI Taxonomy" id="1961234"/>
    <lineage>
        <taxon>Eukaryota</taxon>
        <taxon>Viridiplantae</taxon>
        <taxon>Streptophyta</taxon>
        <taxon>Embryophyta</taxon>
        <taxon>Tracheophyta</taxon>
        <taxon>Spermatophyta</taxon>
        <taxon>Magnoliopsida</taxon>
        <taxon>eudicotyledons</taxon>
        <taxon>Gunneridae</taxon>
        <taxon>Pentapetalae</taxon>
        <taxon>asterids</taxon>
        <taxon>lamiids</taxon>
        <taxon>Lamiales</taxon>
        <taxon>Orobanchaceae</taxon>
        <taxon>Pedicularideae</taxon>
        <taxon>Castillejinae</taxon>
        <taxon>Castilleja</taxon>
    </lineage>
</organism>
<dbReference type="Proteomes" id="UP001632038">
    <property type="component" value="Unassembled WGS sequence"/>
</dbReference>
<evidence type="ECO:0000313" key="1">
    <source>
        <dbReference type="EMBL" id="KAL3622122.1"/>
    </source>
</evidence>
<comment type="caution">
    <text evidence="1">The sequence shown here is derived from an EMBL/GenBank/DDBJ whole genome shotgun (WGS) entry which is preliminary data.</text>
</comment>
<evidence type="ECO:0000313" key="2">
    <source>
        <dbReference type="Proteomes" id="UP001632038"/>
    </source>
</evidence>